<keyword evidence="3 9" id="KW-0547">Nucleotide-binding</keyword>
<dbReference type="GO" id="GO:0016740">
    <property type="term" value="F:transferase activity"/>
    <property type="evidence" value="ECO:0007669"/>
    <property type="project" value="UniProtKB-KW"/>
</dbReference>
<dbReference type="InterPro" id="IPR017958">
    <property type="entry name" value="Gln-tRNA_amidoTrfase_suB_CS"/>
</dbReference>
<evidence type="ECO:0000256" key="4">
    <source>
        <dbReference type="ARBA" id="ARBA00022840"/>
    </source>
</evidence>
<evidence type="ECO:0000256" key="2">
    <source>
        <dbReference type="ARBA" id="ARBA00022598"/>
    </source>
</evidence>
<organism evidence="12 13">
    <name type="scientific">Chloropicon primus</name>
    <dbReference type="NCBI Taxonomy" id="1764295"/>
    <lineage>
        <taxon>Eukaryota</taxon>
        <taxon>Viridiplantae</taxon>
        <taxon>Chlorophyta</taxon>
        <taxon>Chloropicophyceae</taxon>
        <taxon>Chloropicales</taxon>
        <taxon>Chloropicaceae</taxon>
        <taxon>Chloropicon</taxon>
    </lineage>
</organism>
<dbReference type="PANTHER" id="PTHR11659">
    <property type="entry name" value="GLUTAMYL-TRNA GLN AMIDOTRANSFERASE SUBUNIT B MITOCHONDRIAL AND PROKARYOTIC PET112-RELATED"/>
    <property type="match status" value="1"/>
</dbReference>
<evidence type="ECO:0000313" key="12">
    <source>
        <dbReference type="EMBL" id="QDZ25369.1"/>
    </source>
</evidence>
<dbReference type="SUPFAM" id="SSF55931">
    <property type="entry name" value="Glutamine synthetase/guanido kinase"/>
    <property type="match status" value="1"/>
</dbReference>
<evidence type="ECO:0000256" key="1">
    <source>
        <dbReference type="ARBA" id="ARBA00005306"/>
    </source>
</evidence>
<dbReference type="GO" id="GO:0009507">
    <property type="term" value="C:chloroplast"/>
    <property type="evidence" value="ECO:0007669"/>
    <property type="project" value="UniProtKB-SubCell"/>
</dbReference>
<comment type="catalytic activity">
    <reaction evidence="7">
        <text>L-aspartyl-tRNA(Asn) + L-glutamine + ATP + H2O = L-asparaginyl-tRNA(Asn) + L-glutamate + ADP + phosphate + 2 H(+)</text>
        <dbReference type="Rhea" id="RHEA:14513"/>
        <dbReference type="Rhea" id="RHEA-COMP:9674"/>
        <dbReference type="Rhea" id="RHEA-COMP:9677"/>
        <dbReference type="ChEBI" id="CHEBI:15377"/>
        <dbReference type="ChEBI" id="CHEBI:15378"/>
        <dbReference type="ChEBI" id="CHEBI:29985"/>
        <dbReference type="ChEBI" id="CHEBI:30616"/>
        <dbReference type="ChEBI" id="CHEBI:43474"/>
        <dbReference type="ChEBI" id="CHEBI:58359"/>
        <dbReference type="ChEBI" id="CHEBI:78515"/>
        <dbReference type="ChEBI" id="CHEBI:78516"/>
        <dbReference type="ChEBI" id="CHEBI:456216"/>
    </reaction>
</comment>
<comment type="function">
    <text evidence="9">Allows the formation of correctly charged Gln-tRNA(Gln) through the transamidation of misacylated Glu-tRNA(Gln) in chloroplasts and mitochondria. The reaction takes place in the presence of glutamine and ATP through an activated gamma-phospho-Glu-tRNA(Gln).</text>
</comment>
<evidence type="ECO:0000256" key="8">
    <source>
        <dbReference type="ARBA" id="ARBA00047913"/>
    </source>
</evidence>
<dbReference type="SUPFAM" id="SSF89095">
    <property type="entry name" value="GatB/YqeY motif"/>
    <property type="match status" value="1"/>
</dbReference>
<dbReference type="PANTHER" id="PTHR11659:SF0">
    <property type="entry name" value="GLUTAMYL-TRNA(GLN) AMIDOTRANSFERASE SUBUNIT B, MITOCHONDRIAL"/>
    <property type="match status" value="1"/>
</dbReference>
<evidence type="ECO:0000256" key="6">
    <source>
        <dbReference type="ARBA" id="ARBA00023128"/>
    </source>
</evidence>
<dbReference type="InterPro" id="IPR014746">
    <property type="entry name" value="Gln_synth/guanido_kin_cat_dom"/>
</dbReference>
<evidence type="ECO:0000256" key="5">
    <source>
        <dbReference type="ARBA" id="ARBA00022917"/>
    </source>
</evidence>
<dbReference type="GO" id="GO:0005739">
    <property type="term" value="C:mitochondrion"/>
    <property type="evidence" value="ECO:0007669"/>
    <property type="project" value="UniProtKB-SubCell"/>
</dbReference>
<comment type="subcellular location">
    <subcellularLocation>
        <location evidence="9">Mitochondrion</location>
    </subcellularLocation>
    <subcellularLocation>
        <location evidence="9">Plastid</location>
        <location evidence="9">Chloroplast</location>
    </subcellularLocation>
</comment>
<dbReference type="FunFam" id="1.10.10.410:FF:000001">
    <property type="entry name" value="Aspartyl/glutamyl-tRNA(Asn/Gln) amidotransferase subunit B"/>
    <property type="match status" value="1"/>
</dbReference>
<dbReference type="InterPro" id="IPR017959">
    <property type="entry name" value="Asn/Gln-tRNA_amidoTrfase_suB/E"/>
</dbReference>
<dbReference type="PROSITE" id="PS01234">
    <property type="entry name" value="GATB"/>
    <property type="match status" value="1"/>
</dbReference>
<keyword evidence="9" id="KW-0150">Chloroplast</keyword>
<evidence type="ECO:0000313" key="13">
    <source>
        <dbReference type="Proteomes" id="UP000316726"/>
    </source>
</evidence>
<protein>
    <recommendedName>
        <fullName evidence="9">Glutamyl-tRNA(Gln) amidotransferase subunit B, chloroplastic/mitochondrial</fullName>
        <shortName evidence="9">Glu-AdT subunit B</shortName>
        <ecNumber evidence="9">6.3.5.-</ecNumber>
    </recommendedName>
</protein>
<keyword evidence="5 9" id="KW-0648">Protein biosynthesis</keyword>
<dbReference type="Pfam" id="PF02934">
    <property type="entry name" value="GatB_N"/>
    <property type="match status" value="1"/>
</dbReference>
<dbReference type="NCBIfam" id="TIGR00133">
    <property type="entry name" value="gatB"/>
    <property type="match status" value="1"/>
</dbReference>
<dbReference type="EC" id="6.3.5.-" evidence="9"/>
<dbReference type="STRING" id="1764295.A0A5B8MXP4"/>
<keyword evidence="2 9" id="KW-0436">Ligase</keyword>
<dbReference type="InterPro" id="IPR004413">
    <property type="entry name" value="GatB"/>
</dbReference>
<keyword evidence="12" id="KW-0808">Transferase</keyword>
<keyword evidence="4 9" id="KW-0067">ATP-binding</keyword>
<dbReference type="InterPro" id="IPR018027">
    <property type="entry name" value="Asn/Gln_amidotransferase"/>
</dbReference>
<proteinExistence type="inferred from homology"/>
<dbReference type="Proteomes" id="UP000316726">
    <property type="component" value="Chromosome 17"/>
</dbReference>
<dbReference type="SMART" id="SM00845">
    <property type="entry name" value="GatB_Yqey"/>
    <property type="match status" value="1"/>
</dbReference>
<dbReference type="HAMAP" id="MF_00121">
    <property type="entry name" value="GatB"/>
    <property type="match status" value="1"/>
</dbReference>
<dbReference type="NCBIfam" id="NF004014">
    <property type="entry name" value="PRK05477.1-4"/>
    <property type="match status" value="1"/>
</dbReference>
<evidence type="ECO:0000256" key="3">
    <source>
        <dbReference type="ARBA" id="ARBA00022741"/>
    </source>
</evidence>
<dbReference type="GO" id="GO:0070681">
    <property type="term" value="P:glutaminyl-tRNAGln biosynthesis via transamidation"/>
    <property type="evidence" value="ECO:0007669"/>
    <property type="project" value="UniProtKB-UniRule"/>
</dbReference>
<dbReference type="EMBL" id="CP031050">
    <property type="protein sequence ID" value="QDZ25369.1"/>
    <property type="molecule type" value="Genomic_DNA"/>
</dbReference>
<dbReference type="InterPro" id="IPR003789">
    <property type="entry name" value="Asn/Gln_tRNA_amidoTrase-B-like"/>
</dbReference>
<dbReference type="GO" id="GO:0005524">
    <property type="term" value="F:ATP binding"/>
    <property type="evidence" value="ECO:0007669"/>
    <property type="project" value="UniProtKB-KW"/>
</dbReference>
<reference evidence="12 13" key="1">
    <citation type="submission" date="2018-07" db="EMBL/GenBank/DDBJ databases">
        <title>The complete nuclear genome of the prasinophyte Chloropicon primus (CCMP1205).</title>
        <authorList>
            <person name="Pombert J.-F."/>
            <person name="Otis C."/>
            <person name="Turmel M."/>
            <person name="Lemieux C."/>
        </authorList>
    </citation>
    <scope>NUCLEOTIDE SEQUENCE [LARGE SCALE GENOMIC DNA]</scope>
    <source>
        <strain evidence="12 13">CCMP1205</strain>
    </source>
</reference>
<dbReference type="GO" id="GO:0050566">
    <property type="term" value="F:asparaginyl-tRNA synthase (glutamine-hydrolyzing) activity"/>
    <property type="evidence" value="ECO:0007669"/>
    <property type="project" value="RHEA"/>
</dbReference>
<accession>A0A5B8MXP4</accession>
<gene>
    <name evidence="9" type="primary">GATB</name>
    <name evidence="12" type="ORF">A3770_17p78870</name>
</gene>
<comment type="catalytic activity">
    <reaction evidence="8 9">
        <text>L-glutamyl-tRNA(Gln) + L-glutamine + ATP + H2O = L-glutaminyl-tRNA(Gln) + L-glutamate + ADP + phosphate + H(+)</text>
        <dbReference type="Rhea" id="RHEA:17521"/>
        <dbReference type="Rhea" id="RHEA-COMP:9681"/>
        <dbReference type="Rhea" id="RHEA-COMP:9684"/>
        <dbReference type="ChEBI" id="CHEBI:15377"/>
        <dbReference type="ChEBI" id="CHEBI:15378"/>
        <dbReference type="ChEBI" id="CHEBI:29985"/>
        <dbReference type="ChEBI" id="CHEBI:30616"/>
        <dbReference type="ChEBI" id="CHEBI:43474"/>
        <dbReference type="ChEBI" id="CHEBI:58359"/>
        <dbReference type="ChEBI" id="CHEBI:78520"/>
        <dbReference type="ChEBI" id="CHEBI:78521"/>
        <dbReference type="ChEBI" id="CHEBI:456216"/>
    </reaction>
</comment>
<evidence type="ECO:0000256" key="10">
    <source>
        <dbReference type="SAM" id="MobiDB-lite"/>
    </source>
</evidence>
<evidence type="ECO:0000256" key="9">
    <source>
        <dbReference type="HAMAP-Rule" id="MF_03147"/>
    </source>
</evidence>
<dbReference type="NCBIfam" id="NF004012">
    <property type="entry name" value="PRK05477.1-2"/>
    <property type="match status" value="1"/>
</dbReference>
<dbReference type="Gene3D" id="1.10.10.410">
    <property type="match status" value="1"/>
</dbReference>
<sequence length="539" mass="58377">MMDSSSSSGCRGLVGACFASSAPAVAEGDKASASAAEWESVIGVETHVQLNTRTKAFCSCKSEYGGKPNANVCPVCLGHPGMLPSLNKKMVELAIKMGVALNCSIHGESKFDRKQYFYGDLPKGYQISQNDRPIATEGLVEAPMFVVGMQTDAFPTCKVRIHRLHMEEDTAKLTHEGQDSLATSNDGGGDDDGASSGSASTLADYNRAGVPLIEIVTEPDMRSGEEAAAYAQELRRIVRYLGVSSGNMQEGSLRCDVNISVRRKGETRLGTKVEVKNLNSFSAVKSAVEYETRRQSTLIEEGRGGEIVQETRLWDEARAETKSMRSKEEAADYRYLREPDLPFLVLKDGQVSEIEGSMPELPGQVRQKLLAMGLTVADAAIVSDDVNLWHYFSKVVDLGTDPKAACNWLVGDILAFLNGKKLSIEEAKMSPQSLHEMIALIEEGVISGKIAKQILPEVLDSGKSPKEVVEAKGLVQISDEGELGEIIGEIISKNPKQVEQYRGGKTKLFGFFVGQTMKATQGKANPKLVNDIVKSKLDA</sequence>
<dbReference type="InterPro" id="IPR023168">
    <property type="entry name" value="GatB_Yqey_C_2"/>
</dbReference>
<feature type="domain" description="Asn/Gln amidotransferase" evidence="11">
    <location>
        <begin position="390"/>
        <end position="537"/>
    </location>
</feature>
<keyword evidence="13" id="KW-1185">Reference proteome</keyword>
<dbReference type="GO" id="GO:0030956">
    <property type="term" value="C:glutamyl-tRNA(Gln) amidotransferase complex"/>
    <property type="evidence" value="ECO:0007669"/>
    <property type="project" value="UniProtKB-UniRule"/>
</dbReference>
<comment type="subunit">
    <text evidence="9">Subunit of the heterotrimeric GatCAB amidotransferase (AdT) complex, composed of A, B and C subunits.</text>
</comment>
<dbReference type="InterPro" id="IPR006075">
    <property type="entry name" value="Asn/Gln-tRNA_Trfase_suB/E_cat"/>
</dbReference>
<keyword evidence="6 9" id="KW-0496">Mitochondrion</keyword>
<evidence type="ECO:0000256" key="7">
    <source>
        <dbReference type="ARBA" id="ARBA00047380"/>
    </source>
</evidence>
<evidence type="ECO:0000259" key="11">
    <source>
        <dbReference type="SMART" id="SM00845"/>
    </source>
</evidence>
<dbReference type="OrthoDB" id="1722066at2759"/>
<keyword evidence="9" id="KW-0934">Plastid</keyword>
<dbReference type="GO" id="GO:0050567">
    <property type="term" value="F:glutaminyl-tRNA synthase (glutamine-hydrolyzing) activity"/>
    <property type="evidence" value="ECO:0007669"/>
    <property type="project" value="UniProtKB-UniRule"/>
</dbReference>
<name>A0A5B8MXP4_9CHLO</name>
<dbReference type="AlphaFoldDB" id="A0A5B8MXP4"/>
<dbReference type="GO" id="GO:0032543">
    <property type="term" value="P:mitochondrial translation"/>
    <property type="evidence" value="ECO:0007669"/>
    <property type="project" value="UniProtKB-UniRule"/>
</dbReference>
<comment type="similarity">
    <text evidence="1 9">Belongs to the GatB/GatE family. GatB subfamily.</text>
</comment>
<dbReference type="Pfam" id="PF02637">
    <property type="entry name" value="GatB_Yqey"/>
    <property type="match status" value="1"/>
</dbReference>
<feature type="region of interest" description="Disordered" evidence="10">
    <location>
        <begin position="170"/>
        <end position="201"/>
    </location>
</feature>